<dbReference type="SUPFAM" id="SSF54171">
    <property type="entry name" value="DNA-binding domain"/>
    <property type="match status" value="1"/>
</dbReference>
<dbReference type="InterPro" id="IPR044808">
    <property type="entry name" value="ERF_plant"/>
</dbReference>
<dbReference type="SMART" id="SM00380">
    <property type="entry name" value="AP2"/>
    <property type="match status" value="1"/>
</dbReference>
<accession>A0ABR2RIS9</accession>
<keyword evidence="2" id="KW-0805">Transcription regulation</keyword>
<evidence type="ECO:0000256" key="3">
    <source>
        <dbReference type="ARBA" id="ARBA00023125"/>
    </source>
</evidence>
<dbReference type="Gene3D" id="3.30.730.10">
    <property type="entry name" value="AP2/ERF domain"/>
    <property type="match status" value="1"/>
</dbReference>
<evidence type="ECO:0000256" key="5">
    <source>
        <dbReference type="ARBA" id="ARBA00023242"/>
    </source>
</evidence>
<evidence type="ECO:0000256" key="4">
    <source>
        <dbReference type="ARBA" id="ARBA00023163"/>
    </source>
</evidence>
<name>A0ABR2RIS9_9ROSI</name>
<evidence type="ECO:0000256" key="6">
    <source>
        <dbReference type="ARBA" id="ARBA00024343"/>
    </source>
</evidence>
<gene>
    <name evidence="9" type="ORF">V6N11_040766</name>
</gene>
<dbReference type="PRINTS" id="PR00367">
    <property type="entry name" value="ETHRSPELEMNT"/>
</dbReference>
<dbReference type="InterPro" id="IPR036955">
    <property type="entry name" value="AP2/ERF_dom_sf"/>
</dbReference>
<comment type="subcellular location">
    <subcellularLocation>
        <location evidence="1">Nucleus</location>
    </subcellularLocation>
</comment>
<keyword evidence="4" id="KW-0804">Transcription</keyword>
<keyword evidence="10" id="KW-1185">Reference proteome</keyword>
<dbReference type="EMBL" id="JBBPBN010000022">
    <property type="protein sequence ID" value="KAK9012728.1"/>
    <property type="molecule type" value="Genomic_DNA"/>
</dbReference>
<feature type="domain" description="AP2/ERF" evidence="8">
    <location>
        <begin position="161"/>
        <end position="218"/>
    </location>
</feature>
<reference evidence="9 10" key="1">
    <citation type="journal article" date="2024" name="G3 (Bethesda)">
        <title>Genome assembly of Hibiscus sabdariffa L. provides insights into metabolisms of medicinal natural products.</title>
        <authorList>
            <person name="Kim T."/>
        </authorList>
    </citation>
    <scope>NUCLEOTIDE SEQUENCE [LARGE SCALE GENOMIC DNA]</scope>
    <source>
        <strain evidence="9">TK-2024</strain>
        <tissue evidence="9">Old leaves</tissue>
    </source>
</reference>
<dbReference type="CDD" id="cd00018">
    <property type="entry name" value="AP2"/>
    <property type="match status" value="1"/>
</dbReference>
<evidence type="ECO:0000313" key="10">
    <source>
        <dbReference type="Proteomes" id="UP001396334"/>
    </source>
</evidence>
<dbReference type="PANTHER" id="PTHR31190:SF445">
    <property type="entry name" value="ETHYLENE-RESPONSIVE TRANSCRIPTION FACTOR RAP2-6"/>
    <property type="match status" value="1"/>
</dbReference>
<sequence>MCEIVKKVANKKEKAPVHNSRGDLQWLFTHQQMFGEEGSSMSSMLSEISREREMSAMVSALTHVVTGDIPDPDPDPEQPPNENWGSNTVSGYSDISSSSGIGGKKREREEQEGGGMAVELEGLSSFSADVRAVTEANTPENLVQIYEYKSNDNCKEEPRRRYRGVRQRPWGKWAAEIRDPFKAARVWLGTFDTAEAAARAYDEAALRFRGNKAKLNFPENVKLISPTTITPTATATHFSIPSNHSVQLQHSQVSGQYIDYSQYFVGSGTGNHFPSESQQQSMYPYDQMVLSTSVGANEQPCSTPTSHPVVFPNQASVQNLNLGSGSQGGGVGNFAWPSDSTHHYTSTSR</sequence>
<evidence type="ECO:0000256" key="2">
    <source>
        <dbReference type="ARBA" id="ARBA00023015"/>
    </source>
</evidence>
<organism evidence="9 10">
    <name type="scientific">Hibiscus sabdariffa</name>
    <name type="common">roselle</name>
    <dbReference type="NCBI Taxonomy" id="183260"/>
    <lineage>
        <taxon>Eukaryota</taxon>
        <taxon>Viridiplantae</taxon>
        <taxon>Streptophyta</taxon>
        <taxon>Embryophyta</taxon>
        <taxon>Tracheophyta</taxon>
        <taxon>Spermatophyta</taxon>
        <taxon>Magnoliopsida</taxon>
        <taxon>eudicotyledons</taxon>
        <taxon>Gunneridae</taxon>
        <taxon>Pentapetalae</taxon>
        <taxon>rosids</taxon>
        <taxon>malvids</taxon>
        <taxon>Malvales</taxon>
        <taxon>Malvaceae</taxon>
        <taxon>Malvoideae</taxon>
        <taxon>Hibiscus</taxon>
    </lineage>
</organism>
<comment type="similarity">
    <text evidence="6">Belongs to the AP2/ERF transcription factor family. ERF subfamily.</text>
</comment>
<dbReference type="PANTHER" id="PTHR31190">
    <property type="entry name" value="DNA-BINDING DOMAIN"/>
    <property type="match status" value="1"/>
</dbReference>
<evidence type="ECO:0000256" key="1">
    <source>
        <dbReference type="ARBA" id="ARBA00004123"/>
    </source>
</evidence>
<keyword evidence="5" id="KW-0539">Nucleus</keyword>
<evidence type="ECO:0000313" key="9">
    <source>
        <dbReference type="EMBL" id="KAK9012728.1"/>
    </source>
</evidence>
<comment type="caution">
    <text evidence="9">The sequence shown here is derived from an EMBL/GenBank/DDBJ whole genome shotgun (WGS) entry which is preliminary data.</text>
</comment>
<dbReference type="InterPro" id="IPR001471">
    <property type="entry name" value="AP2/ERF_dom"/>
</dbReference>
<dbReference type="InterPro" id="IPR016177">
    <property type="entry name" value="DNA-bd_dom_sf"/>
</dbReference>
<feature type="compositionally biased region" description="Low complexity" evidence="7">
    <location>
        <begin position="90"/>
        <end position="99"/>
    </location>
</feature>
<feature type="region of interest" description="Disordered" evidence="7">
    <location>
        <begin position="65"/>
        <end position="115"/>
    </location>
</feature>
<keyword evidence="3" id="KW-0238">DNA-binding</keyword>
<dbReference type="Proteomes" id="UP001396334">
    <property type="component" value="Unassembled WGS sequence"/>
</dbReference>
<evidence type="ECO:0000256" key="7">
    <source>
        <dbReference type="SAM" id="MobiDB-lite"/>
    </source>
</evidence>
<protein>
    <recommendedName>
        <fullName evidence="8">AP2/ERF domain-containing protein</fullName>
    </recommendedName>
</protein>
<dbReference type="Pfam" id="PF00847">
    <property type="entry name" value="AP2"/>
    <property type="match status" value="1"/>
</dbReference>
<evidence type="ECO:0000259" key="8">
    <source>
        <dbReference type="PROSITE" id="PS51032"/>
    </source>
</evidence>
<dbReference type="PROSITE" id="PS51032">
    <property type="entry name" value="AP2_ERF"/>
    <property type="match status" value="1"/>
</dbReference>
<proteinExistence type="inferred from homology"/>